<dbReference type="Proteomes" id="UP000011996">
    <property type="component" value="Unassembled WGS sequence"/>
</dbReference>
<comment type="caution">
    <text evidence="2">The sequence shown here is derived from an EMBL/GenBank/DDBJ whole genome shotgun (WGS) entry which is preliminary data.</text>
</comment>
<feature type="compositionally biased region" description="Basic and acidic residues" evidence="1">
    <location>
        <begin position="10"/>
        <end position="19"/>
    </location>
</feature>
<dbReference type="EMBL" id="ANOF01000180">
    <property type="protein sequence ID" value="EMI23896.1"/>
    <property type="molecule type" value="Genomic_DNA"/>
</dbReference>
<gene>
    <name evidence="2" type="ORF">RESH_05554</name>
</gene>
<name>M5RXI5_9BACT</name>
<dbReference type="AlphaFoldDB" id="M5RXI5"/>
<evidence type="ECO:0000256" key="1">
    <source>
        <dbReference type="SAM" id="MobiDB-lite"/>
    </source>
</evidence>
<feature type="region of interest" description="Disordered" evidence="1">
    <location>
        <begin position="1"/>
        <end position="42"/>
    </location>
</feature>
<accession>M5RXI5</accession>
<dbReference type="PATRIC" id="fig|1263868.3.peg.6021"/>
<evidence type="ECO:0000313" key="2">
    <source>
        <dbReference type="EMBL" id="EMI23896.1"/>
    </source>
</evidence>
<organism evidence="2 3">
    <name type="scientific">Rhodopirellula europaea SH398</name>
    <dbReference type="NCBI Taxonomy" id="1263868"/>
    <lineage>
        <taxon>Bacteria</taxon>
        <taxon>Pseudomonadati</taxon>
        <taxon>Planctomycetota</taxon>
        <taxon>Planctomycetia</taxon>
        <taxon>Pirellulales</taxon>
        <taxon>Pirellulaceae</taxon>
        <taxon>Rhodopirellula</taxon>
    </lineage>
</organism>
<protein>
    <submittedName>
        <fullName evidence="2">Uncharacterized protein</fullName>
    </submittedName>
</protein>
<reference evidence="2 3" key="1">
    <citation type="journal article" date="2013" name="Mar. Genomics">
        <title>Expression of sulfatases in Rhodopirellula baltica and the diversity of sulfatases in the genus Rhodopirellula.</title>
        <authorList>
            <person name="Wegner C.E."/>
            <person name="Richter-Heitmann T."/>
            <person name="Klindworth A."/>
            <person name="Klockow C."/>
            <person name="Richter M."/>
            <person name="Achstetter T."/>
            <person name="Glockner F.O."/>
            <person name="Harder J."/>
        </authorList>
    </citation>
    <scope>NUCLEOTIDE SEQUENCE [LARGE SCALE GENOMIC DNA]</scope>
    <source>
        <strain evidence="2 3">SH398</strain>
    </source>
</reference>
<proteinExistence type="predicted"/>
<sequence>MFSGRRKRGAERTPADRFRRSPNNQLTNGLKPPGDAVSSHLE</sequence>
<evidence type="ECO:0000313" key="3">
    <source>
        <dbReference type="Proteomes" id="UP000011996"/>
    </source>
</evidence>